<feature type="domain" description="Aspartate/ornithine carbamoyltransferase carbamoyl-P binding" evidence="4">
    <location>
        <begin position="3"/>
        <end position="139"/>
    </location>
</feature>
<dbReference type="EMBL" id="MNZT01000092">
    <property type="protein sequence ID" value="OIP96183.1"/>
    <property type="molecule type" value="Genomic_DNA"/>
</dbReference>
<dbReference type="Pfam" id="PF00185">
    <property type="entry name" value="OTCace"/>
    <property type="match status" value="1"/>
</dbReference>
<reference evidence="5 6" key="1">
    <citation type="journal article" date="2016" name="Environ. Microbiol.">
        <title>Genomic resolution of a cold subsurface aquifer community provides metabolic insights for novel microbes adapted to high CO concentrations.</title>
        <authorList>
            <person name="Probst A.J."/>
            <person name="Castelle C.J."/>
            <person name="Singh A."/>
            <person name="Brown C.T."/>
            <person name="Anantharaman K."/>
            <person name="Sharon I."/>
            <person name="Hug L.A."/>
            <person name="Burstein D."/>
            <person name="Emerson J.B."/>
            <person name="Thomas B.C."/>
            <person name="Banfield J.F."/>
        </authorList>
    </citation>
    <scope>NUCLEOTIDE SEQUENCE [LARGE SCALE GENOMIC DNA]</scope>
    <source>
        <strain evidence="5">CG2_30_54_11</strain>
    </source>
</reference>
<feature type="domain" description="Aspartate/ornithine carbamoyltransferase Asp/Orn-binding" evidence="3">
    <location>
        <begin position="146"/>
        <end position="302"/>
    </location>
</feature>
<evidence type="ECO:0000256" key="2">
    <source>
        <dbReference type="RuleBase" id="RU003634"/>
    </source>
</evidence>
<evidence type="ECO:0000256" key="1">
    <source>
        <dbReference type="ARBA" id="ARBA00022679"/>
    </source>
</evidence>
<organism evidence="5 6">
    <name type="scientific">Candidatus Wirthbacteria bacterium CG2_30_54_11</name>
    <dbReference type="NCBI Taxonomy" id="1817892"/>
    <lineage>
        <taxon>Bacteria</taxon>
        <taxon>Candidatus Wirthbacteria</taxon>
    </lineage>
</organism>
<dbReference type="GO" id="GO:0042450">
    <property type="term" value="P:L-arginine biosynthetic process via ornithine"/>
    <property type="evidence" value="ECO:0007669"/>
    <property type="project" value="TreeGrafter"/>
</dbReference>
<name>A0A1J5ISP1_9BACT</name>
<gene>
    <name evidence="5" type="ORF">AUK40_05230</name>
</gene>
<dbReference type="GO" id="GO:0019240">
    <property type="term" value="P:citrulline biosynthetic process"/>
    <property type="evidence" value="ECO:0007669"/>
    <property type="project" value="TreeGrafter"/>
</dbReference>
<dbReference type="STRING" id="1817892.AUK40_05230"/>
<evidence type="ECO:0000313" key="6">
    <source>
        <dbReference type="Proteomes" id="UP000183245"/>
    </source>
</evidence>
<proteinExistence type="inferred from homology"/>
<dbReference type="PANTHER" id="PTHR45753:SF3">
    <property type="entry name" value="ORNITHINE TRANSCARBAMYLASE, MITOCHONDRIAL"/>
    <property type="match status" value="1"/>
</dbReference>
<evidence type="ECO:0008006" key="7">
    <source>
        <dbReference type="Google" id="ProtNLM"/>
    </source>
</evidence>
<dbReference type="InterPro" id="IPR006132">
    <property type="entry name" value="Asp/Orn_carbamoyltranf_P-bd"/>
</dbReference>
<comment type="caution">
    <text evidence="5">The sequence shown here is derived from an EMBL/GenBank/DDBJ whole genome shotgun (WGS) entry which is preliminary data.</text>
</comment>
<dbReference type="SUPFAM" id="SSF53671">
    <property type="entry name" value="Aspartate/ornithine carbamoyltransferase"/>
    <property type="match status" value="1"/>
</dbReference>
<accession>A0A1J5ISP1</accession>
<sequence>MHDLMNFKSLSKSDLEIIIDLSLRIKQTPQAFTEALQGKKLALLFQKTSTRTRCSAEMGMKMLGGHTMYLDWKNTNFTLTDLQDEAQVLGSYVDVILARFLHHTDLLTLAAGSQAPVINGLCEKYHPCQALADLMTIWEAFNSWEQVNITYLGMANNVSNSLSELCVKLGIPITLGLGGTDEKSIDVWHTEATSSSPWYFETDDVQVAVKDANVIYTDTWINLEYYQSHATAQQKATIKSMLPYQLNQHVLDLAPPHARIMHDLPAHVGYEIGDGMLHHPDSLVFQQAENRLWSIMGLLVFLFEA</sequence>
<dbReference type="InterPro" id="IPR002292">
    <property type="entry name" value="Orn/put_carbamltrans"/>
</dbReference>
<dbReference type="InterPro" id="IPR006131">
    <property type="entry name" value="Asp_carbamoyltransf_Asp/Orn-bd"/>
</dbReference>
<dbReference type="PRINTS" id="PR00102">
    <property type="entry name" value="OTCASE"/>
</dbReference>
<dbReference type="GO" id="GO:0016597">
    <property type="term" value="F:amino acid binding"/>
    <property type="evidence" value="ECO:0007669"/>
    <property type="project" value="InterPro"/>
</dbReference>
<protein>
    <recommendedName>
        <fullName evidence="7">Ornithine carbamoyltransferase</fullName>
    </recommendedName>
</protein>
<dbReference type="Pfam" id="PF02729">
    <property type="entry name" value="OTCace_N"/>
    <property type="match status" value="1"/>
</dbReference>
<evidence type="ECO:0000259" key="3">
    <source>
        <dbReference type="Pfam" id="PF00185"/>
    </source>
</evidence>
<dbReference type="InterPro" id="IPR036901">
    <property type="entry name" value="Asp/Orn_carbamoylTrfase_sf"/>
</dbReference>
<evidence type="ECO:0000259" key="4">
    <source>
        <dbReference type="Pfam" id="PF02729"/>
    </source>
</evidence>
<dbReference type="Proteomes" id="UP000183245">
    <property type="component" value="Unassembled WGS sequence"/>
</dbReference>
<dbReference type="AlphaFoldDB" id="A0A1J5ISP1"/>
<dbReference type="GO" id="GO:0004585">
    <property type="term" value="F:ornithine carbamoyltransferase activity"/>
    <property type="evidence" value="ECO:0007669"/>
    <property type="project" value="TreeGrafter"/>
</dbReference>
<dbReference type="PANTHER" id="PTHR45753">
    <property type="entry name" value="ORNITHINE CARBAMOYLTRANSFERASE, MITOCHONDRIAL"/>
    <property type="match status" value="1"/>
</dbReference>
<evidence type="ECO:0000313" key="5">
    <source>
        <dbReference type="EMBL" id="OIP96183.1"/>
    </source>
</evidence>
<dbReference type="PRINTS" id="PR00100">
    <property type="entry name" value="AOTCASE"/>
</dbReference>
<dbReference type="Gene3D" id="3.40.50.1370">
    <property type="entry name" value="Aspartate/ornithine carbamoyltransferase"/>
    <property type="match status" value="2"/>
</dbReference>
<dbReference type="InterPro" id="IPR006130">
    <property type="entry name" value="Asp/Orn_carbamoylTrfase"/>
</dbReference>
<dbReference type="PROSITE" id="PS00097">
    <property type="entry name" value="CARBAMOYLTRANSFERASE"/>
    <property type="match status" value="1"/>
</dbReference>
<comment type="similarity">
    <text evidence="2">Belongs to the aspartate/ornithine carbamoyltransferase superfamily.</text>
</comment>
<keyword evidence="1 2" id="KW-0808">Transferase</keyword>